<reference evidence="1 2" key="1">
    <citation type="submission" date="2019-01" db="EMBL/GenBank/DDBJ databases">
        <title>Sequencing of cultivated peanut Arachis hypogaea provides insights into genome evolution and oil improvement.</title>
        <authorList>
            <person name="Chen X."/>
        </authorList>
    </citation>
    <scope>NUCLEOTIDE SEQUENCE [LARGE SCALE GENOMIC DNA]</scope>
    <source>
        <strain evidence="2">cv. Fuhuasheng</strain>
        <tissue evidence="1">Leaves</tissue>
    </source>
</reference>
<keyword evidence="2" id="KW-1185">Reference proteome</keyword>
<dbReference type="STRING" id="3818.A0A445EB56"/>
<evidence type="ECO:0000313" key="1">
    <source>
        <dbReference type="EMBL" id="RYR72657.1"/>
    </source>
</evidence>
<name>A0A445EB56_ARAHY</name>
<organism evidence="1 2">
    <name type="scientific">Arachis hypogaea</name>
    <name type="common">Peanut</name>
    <dbReference type="NCBI Taxonomy" id="3818"/>
    <lineage>
        <taxon>Eukaryota</taxon>
        <taxon>Viridiplantae</taxon>
        <taxon>Streptophyta</taxon>
        <taxon>Embryophyta</taxon>
        <taxon>Tracheophyta</taxon>
        <taxon>Spermatophyta</taxon>
        <taxon>Magnoliopsida</taxon>
        <taxon>eudicotyledons</taxon>
        <taxon>Gunneridae</taxon>
        <taxon>Pentapetalae</taxon>
        <taxon>rosids</taxon>
        <taxon>fabids</taxon>
        <taxon>Fabales</taxon>
        <taxon>Fabaceae</taxon>
        <taxon>Papilionoideae</taxon>
        <taxon>50 kb inversion clade</taxon>
        <taxon>dalbergioids sensu lato</taxon>
        <taxon>Dalbergieae</taxon>
        <taxon>Pterocarpus clade</taxon>
        <taxon>Arachis</taxon>
    </lineage>
</organism>
<dbReference type="InterPro" id="IPR025886">
    <property type="entry name" value="PP2-like"/>
</dbReference>
<evidence type="ECO:0000313" key="2">
    <source>
        <dbReference type="Proteomes" id="UP000289738"/>
    </source>
</evidence>
<dbReference type="EMBL" id="SDMP01000002">
    <property type="protein sequence ID" value="RYR72657.1"/>
    <property type="molecule type" value="Genomic_DNA"/>
</dbReference>
<dbReference type="PANTHER" id="PTHR32278">
    <property type="entry name" value="F-BOX DOMAIN-CONTAINING PROTEIN"/>
    <property type="match status" value="1"/>
</dbReference>
<comment type="caution">
    <text evidence="1">The sequence shown here is derived from an EMBL/GenBank/DDBJ whole genome shotgun (WGS) entry which is preliminary data.</text>
</comment>
<dbReference type="SMR" id="A0A445EB56"/>
<dbReference type="OrthoDB" id="2107747at2759"/>
<dbReference type="AlphaFoldDB" id="A0A445EB56"/>
<dbReference type="Pfam" id="PF14299">
    <property type="entry name" value="PP2"/>
    <property type="match status" value="1"/>
</dbReference>
<dbReference type="PANTHER" id="PTHR32278:SF2">
    <property type="entry name" value="PROTEIN PHLOEM PROTEIN 2-LIKE A9"/>
    <property type="match status" value="1"/>
</dbReference>
<dbReference type="Gramene" id="arahy.Tifrunner.gnm2.ann2.Ah02g281700.1">
    <property type="protein sequence ID" value="arahy.Tifrunner.gnm2.ann2.Ah02g281700.1-CDS"/>
    <property type="gene ID" value="arahy.Tifrunner.gnm2.ann2.Ah02g281700"/>
</dbReference>
<sequence>MNFKKPHHTADQSAIEKVADNYLIKPTGLNIVWGNDPRYWKVTKSEAELIQVSWLEVSGVVKALKKGKKYKVEFELNVKPGAFGWDETQVLVMAKAGKSGRYSFKEAKLSGCEGRHVTIPSSEPLEVSFPAGISDSDANLYFGLYEVWSGKWKGGIEIIKANVTCID</sequence>
<accession>A0A445EB56</accession>
<dbReference type="Proteomes" id="UP000289738">
    <property type="component" value="Chromosome A02"/>
</dbReference>
<gene>
    <name evidence="1" type="ORF">Ahy_A02g006885</name>
</gene>
<protein>
    <submittedName>
        <fullName evidence="1">Uncharacterized protein</fullName>
    </submittedName>
</protein>
<proteinExistence type="predicted"/>